<dbReference type="EMBL" id="BTSX01000005">
    <property type="protein sequence ID" value="GMS98793.1"/>
    <property type="molecule type" value="Genomic_DNA"/>
</dbReference>
<evidence type="ECO:0008006" key="3">
    <source>
        <dbReference type="Google" id="ProtNLM"/>
    </source>
</evidence>
<sequence length="86" mass="9445">MHCCPDGYRCDGSGERCKPASSRVFKFMLILKNDFLMGITTSSLAGREANSRSTEAEKLRRPVDCGMEMGCRVGHTCCQVVSYSGN</sequence>
<organism evidence="1 2">
    <name type="scientific">Pristionchus entomophagus</name>
    <dbReference type="NCBI Taxonomy" id="358040"/>
    <lineage>
        <taxon>Eukaryota</taxon>
        <taxon>Metazoa</taxon>
        <taxon>Ecdysozoa</taxon>
        <taxon>Nematoda</taxon>
        <taxon>Chromadorea</taxon>
        <taxon>Rhabditida</taxon>
        <taxon>Rhabditina</taxon>
        <taxon>Diplogasteromorpha</taxon>
        <taxon>Diplogasteroidea</taxon>
        <taxon>Neodiplogasteridae</taxon>
        <taxon>Pristionchus</taxon>
    </lineage>
</organism>
<name>A0AAV5TXK3_9BILA</name>
<proteinExistence type="predicted"/>
<reference evidence="1" key="1">
    <citation type="submission" date="2023-10" db="EMBL/GenBank/DDBJ databases">
        <title>Genome assembly of Pristionchus species.</title>
        <authorList>
            <person name="Yoshida K."/>
            <person name="Sommer R.J."/>
        </authorList>
    </citation>
    <scope>NUCLEOTIDE SEQUENCE</scope>
    <source>
        <strain evidence="1">RS0144</strain>
    </source>
</reference>
<keyword evidence="2" id="KW-1185">Reference proteome</keyword>
<dbReference type="Proteomes" id="UP001432027">
    <property type="component" value="Unassembled WGS sequence"/>
</dbReference>
<gene>
    <name evidence="1" type="ORF">PENTCL1PPCAC_20968</name>
</gene>
<protein>
    <recommendedName>
        <fullName evidence="3">Granulins domain-containing protein</fullName>
    </recommendedName>
</protein>
<evidence type="ECO:0000313" key="2">
    <source>
        <dbReference type="Proteomes" id="UP001432027"/>
    </source>
</evidence>
<comment type="caution">
    <text evidence="1">The sequence shown here is derived from an EMBL/GenBank/DDBJ whole genome shotgun (WGS) entry which is preliminary data.</text>
</comment>
<accession>A0AAV5TXK3</accession>
<dbReference type="AlphaFoldDB" id="A0AAV5TXK3"/>
<evidence type="ECO:0000313" key="1">
    <source>
        <dbReference type="EMBL" id="GMS98793.1"/>
    </source>
</evidence>